<evidence type="ECO:0000256" key="3">
    <source>
        <dbReference type="ARBA" id="ARBA00023163"/>
    </source>
</evidence>
<evidence type="ECO:0000256" key="2">
    <source>
        <dbReference type="ARBA" id="ARBA00023125"/>
    </source>
</evidence>
<dbReference type="InterPro" id="IPR036390">
    <property type="entry name" value="WH_DNA-bd_sf"/>
</dbReference>
<keyword evidence="2" id="KW-0238">DNA-binding</keyword>
<dbReference type="InterPro" id="IPR028082">
    <property type="entry name" value="Peripla_BP_I"/>
</dbReference>
<feature type="domain" description="HTH gntR-type" evidence="4">
    <location>
        <begin position="7"/>
        <end position="75"/>
    </location>
</feature>
<dbReference type="RefSeq" id="WP_138789409.1">
    <property type="nucleotide sequence ID" value="NZ_JBHTGQ010000009.1"/>
</dbReference>
<dbReference type="EMBL" id="JBHTGQ010000009">
    <property type="protein sequence ID" value="MFC7749038.1"/>
    <property type="molecule type" value="Genomic_DNA"/>
</dbReference>
<dbReference type="Pfam" id="PF13377">
    <property type="entry name" value="Peripla_BP_3"/>
    <property type="match status" value="1"/>
</dbReference>
<dbReference type="SMART" id="SM00345">
    <property type="entry name" value="HTH_GNTR"/>
    <property type="match status" value="1"/>
</dbReference>
<reference evidence="6" key="1">
    <citation type="journal article" date="2019" name="Int. J. Syst. Evol. Microbiol.">
        <title>The Global Catalogue of Microorganisms (GCM) 10K type strain sequencing project: providing services to taxonomists for standard genome sequencing and annotation.</title>
        <authorList>
            <consortium name="The Broad Institute Genomics Platform"/>
            <consortium name="The Broad Institute Genome Sequencing Center for Infectious Disease"/>
            <person name="Wu L."/>
            <person name="Ma J."/>
        </authorList>
    </citation>
    <scope>NUCLEOTIDE SEQUENCE [LARGE SCALE GENOMIC DNA]</scope>
    <source>
        <strain evidence="6">JCM 18657</strain>
    </source>
</reference>
<keyword evidence="6" id="KW-1185">Reference proteome</keyword>
<dbReference type="PRINTS" id="PR00035">
    <property type="entry name" value="HTHGNTR"/>
</dbReference>
<dbReference type="CDD" id="cd07377">
    <property type="entry name" value="WHTH_GntR"/>
    <property type="match status" value="1"/>
</dbReference>
<dbReference type="Pfam" id="PF00392">
    <property type="entry name" value="GntR"/>
    <property type="match status" value="1"/>
</dbReference>
<comment type="caution">
    <text evidence="5">The sequence shown here is derived from an EMBL/GenBank/DDBJ whole genome shotgun (WGS) entry which is preliminary data.</text>
</comment>
<dbReference type="SUPFAM" id="SSF53822">
    <property type="entry name" value="Periplasmic binding protein-like I"/>
    <property type="match status" value="1"/>
</dbReference>
<keyword evidence="1" id="KW-0805">Transcription regulation</keyword>
<accession>A0ABW2V424</accession>
<sequence>MPTDKPLPKYLQLKNEIMSWIKSGKLSPGDRMPTENEIAERFGISRQTVRQTFGVLEQEGLLQRMQGKGTYVSSPPARRREWTNAEKTIGVVTTYISDYIFPHIVRGAEAAMRSRGYRMLLASTDNDKDKERETLEAMLRQPIAGLIIEPTRSAEGNPNLDLYLSLDYKRIPYLMINERYPEMTGPYLKVDDEAGGFKATEHLIRLGHRRIAGFFKTDDLQGVGRLKGFIRAHQAYEVPLEPDAVVHFATRDKTVKPAEAALGMLMSGEGERPTAFVCYNDELAIRLLETIRQAGLTVPGDVSVVGFDDSTLATATEVKLTTLTHPKTDMGTMAAERLIDWIEGRADPAPSHLFEPELIVRDSTGPV</sequence>
<evidence type="ECO:0000256" key="1">
    <source>
        <dbReference type="ARBA" id="ARBA00023015"/>
    </source>
</evidence>
<dbReference type="Gene3D" id="3.40.50.2300">
    <property type="match status" value="2"/>
</dbReference>
<name>A0ABW2V424_9BACL</name>
<dbReference type="InterPro" id="IPR000524">
    <property type="entry name" value="Tscrpt_reg_HTH_GntR"/>
</dbReference>
<dbReference type="SUPFAM" id="SSF46785">
    <property type="entry name" value="Winged helix' DNA-binding domain"/>
    <property type="match status" value="1"/>
</dbReference>
<evidence type="ECO:0000259" key="4">
    <source>
        <dbReference type="PROSITE" id="PS50949"/>
    </source>
</evidence>
<organism evidence="5 6">
    <name type="scientific">Paenibacillus thermoaerophilus</name>
    <dbReference type="NCBI Taxonomy" id="1215385"/>
    <lineage>
        <taxon>Bacteria</taxon>
        <taxon>Bacillati</taxon>
        <taxon>Bacillota</taxon>
        <taxon>Bacilli</taxon>
        <taxon>Bacillales</taxon>
        <taxon>Paenibacillaceae</taxon>
        <taxon>Paenibacillus</taxon>
    </lineage>
</organism>
<gene>
    <name evidence="5" type="ORF">ACFQWB_03640</name>
</gene>
<keyword evidence="3" id="KW-0804">Transcription</keyword>
<dbReference type="PANTHER" id="PTHR30146">
    <property type="entry name" value="LACI-RELATED TRANSCRIPTIONAL REPRESSOR"/>
    <property type="match status" value="1"/>
</dbReference>
<dbReference type="InterPro" id="IPR036388">
    <property type="entry name" value="WH-like_DNA-bd_sf"/>
</dbReference>
<dbReference type="Gene3D" id="1.10.10.10">
    <property type="entry name" value="Winged helix-like DNA-binding domain superfamily/Winged helix DNA-binding domain"/>
    <property type="match status" value="1"/>
</dbReference>
<dbReference type="PANTHER" id="PTHR30146:SF150">
    <property type="entry name" value="ARABINOSE METABOLISM TRANSCRIPTIONAL REPRESSOR"/>
    <property type="match status" value="1"/>
</dbReference>
<dbReference type="InterPro" id="IPR033532">
    <property type="entry name" value="AraR_ligand_bind_dom"/>
</dbReference>
<proteinExistence type="predicted"/>
<dbReference type="InterPro" id="IPR046335">
    <property type="entry name" value="LacI/GalR-like_sensor"/>
</dbReference>
<protein>
    <submittedName>
        <fullName evidence="5">GntR family transcriptional regulator</fullName>
    </submittedName>
</protein>
<dbReference type="PROSITE" id="PS50949">
    <property type="entry name" value="HTH_GNTR"/>
    <property type="match status" value="1"/>
</dbReference>
<dbReference type="Proteomes" id="UP001596528">
    <property type="component" value="Unassembled WGS sequence"/>
</dbReference>
<evidence type="ECO:0000313" key="5">
    <source>
        <dbReference type="EMBL" id="MFC7749038.1"/>
    </source>
</evidence>
<evidence type="ECO:0000313" key="6">
    <source>
        <dbReference type="Proteomes" id="UP001596528"/>
    </source>
</evidence>
<dbReference type="CDD" id="cd01541">
    <property type="entry name" value="PBP1_AraR"/>
    <property type="match status" value="1"/>
</dbReference>